<keyword evidence="7 14" id="KW-0418">Kinase</keyword>
<evidence type="ECO:0000256" key="3">
    <source>
        <dbReference type="ARBA" id="ARBA00012438"/>
    </source>
</evidence>
<dbReference type="EC" id="2.7.13.3" evidence="3"/>
<evidence type="ECO:0000256" key="9">
    <source>
        <dbReference type="ARBA" id="ARBA00023012"/>
    </source>
</evidence>
<comment type="caution">
    <text evidence="14">The sequence shown here is derived from an EMBL/GenBank/DDBJ whole genome shotgun (WGS) entry which is preliminary data.</text>
</comment>
<dbReference type="SUPFAM" id="SSF55874">
    <property type="entry name" value="ATPase domain of HSP90 chaperone/DNA topoisomerase II/histidine kinase"/>
    <property type="match status" value="1"/>
</dbReference>
<organism evidence="14 15">
    <name type="scientific">Crossiella equi</name>
    <dbReference type="NCBI Taxonomy" id="130796"/>
    <lineage>
        <taxon>Bacteria</taxon>
        <taxon>Bacillati</taxon>
        <taxon>Actinomycetota</taxon>
        <taxon>Actinomycetes</taxon>
        <taxon>Pseudonocardiales</taxon>
        <taxon>Pseudonocardiaceae</taxon>
        <taxon>Crossiella</taxon>
    </lineage>
</organism>
<dbReference type="CDD" id="cd00082">
    <property type="entry name" value="HisKA"/>
    <property type="match status" value="1"/>
</dbReference>
<evidence type="ECO:0000259" key="12">
    <source>
        <dbReference type="PROSITE" id="PS50109"/>
    </source>
</evidence>
<proteinExistence type="predicted"/>
<dbReference type="SUPFAM" id="SSF47384">
    <property type="entry name" value="Homodimeric domain of signal transducing histidine kinase"/>
    <property type="match status" value="1"/>
</dbReference>
<keyword evidence="5" id="KW-0808">Transferase</keyword>
<evidence type="ECO:0000256" key="10">
    <source>
        <dbReference type="SAM" id="Coils"/>
    </source>
</evidence>
<keyword evidence="8 11" id="KW-1133">Transmembrane helix</keyword>
<dbReference type="Gene3D" id="1.10.287.130">
    <property type="match status" value="1"/>
</dbReference>
<dbReference type="SUPFAM" id="SSF158472">
    <property type="entry name" value="HAMP domain-like"/>
    <property type="match status" value="1"/>
</dbReference>
<dbReference type="InterPro" id="IPR003660">
    <property type="entry name" value="HAMP_dom"/>
</dbReference>
<dbReference type="PROSITE" id="PS50109">
    <property type="entry name" value="HIS_KIN"/>
    <property type="match status" value="1"/>
</dbReference>
<dbReference type="Pfam" id="PF05227">
    <property type="entry name" value="CHASE3"/>
    <property type="match status" value="1"/>
</dbReference>
<dbReference type="Pfam" id="PF02518">
    <property type="entry name" value="HATPase_c"/>
    <property type="match status" value="1"/>
</dbReference>
<evidence type="ECO:0000256" key="4">
    <source>
        <dbReference type="ARBA" id="ARBA00022553"/>
    </source>
</evidence>
<evidence type="ECO:0000256" key="6">
    <source>
        <dbReference type="ARBA" id="ARBA00022692"/>
    </source>
</evidence>
<evidence type="ECO:0000256" key="7">
    <source>
        <dbReference type="ARBA" id="ARBA00022777"/>
    </source>
</evidence>
<keyword evidence="10" id="KW-0175">Coiled coil</keyword>
<dbReference type="RefSeq" id="WP_143342653.1">
    <property type="nucleotide sequence ID" value="NZ_JAGIOO010000001.1"/>
</dbReference>
<name>A0ABS5ALT2_9PSEU</name>
<dbReference type="InterPro" id="IPR007891">
    <property type="entry name" value="CHASE3"/>
</dbReference>
<dbReference type="Proteomes" id="UP001519363">
    <property type="component" value="Unassembled WGS sequence"/>
</dbReference>
<dbReference type="InterPro" id="IPR036097">
    <property type="entry name" value="HisK_dim/P_sf"/>
</dbReference>
<reference evidence="14 15" key="1">
    <citation type="submission" date="2021-03" db="EMBL/GenBank/DDBJ databases">
        <title>Sequencing the genomes of 1000 actinobacteria strains.</title>
        <authorList>
            <person name="Klenk H.-P."/>
        </authorList>
    </citation>
    <scope>NUCLEOTIDE SEQUENCE [LARGE SCALE GENOMIC DNA]</scope>
    <source>
        <strain evidence="14 15">DSM 44580</strain>
    </source>
</reference>
<evidence type="ECO:0000256" key="1">
    <source>
        <dbReference type="ARBA" id="ARBA00000085"/>
    </source>
</evidence>
<protein>
    <recommendedName>
        <fullName evidence="3">histidine kinase</fullName>
        <ecNumber evidence="3">2.7.13.3</ecNumber>
    </recommendedName>
</protein>
<dbReference type="CDD" id="cd06225">
    <property type="entry name" value="HAMP"/>
    <property type="match status" value="1"/>
</dbReference>
<evidence type="ECO:0000256" key="2">
    <source>
        <dbReference type="ARBA" id="ARBA00004236"/>
    </source>
</evidence>
<dbReference type="Pfam" id="PF00512">
    <property type="entry name" value="HisKA"/>
    <property type="match status" value="1"/>
</dbReference>
<dbReference type="PANTHER" id="PTHR43304:SF1">
    <property type="entry name" value="PAC DOMAIN-CONTAINING PROTEIN"/>
    <property type="match status" value="1"/>
</dbReference>
<dbReference type="SMART" id="SM00304">
    <property type="entry name" value="HAMP"/>
    <property type="match status" value="1"/>
</dbReference>
<dbReference type="InterPro" id="IPR003594">
    <property type="entry name" value="HATPase_dom"/>
</dbReference>
<dbReference type="EMBL" id="JAGIOO010000001">
    <property type="protein sequence ID" value="MBP2477396.1"/>
    <property type="molecule type" value="Genomic_DNA"/>
</dbReference>
<feature type="transmembrane region" description="Helical" evidence="11">
    <location>
        <begin position="20"/>
        <end position="41"/>
    </location>
</feature>
<dbReference type="InterPro" id="IPR003661">
    <property type="entry name" value="HisK_dim/P_dom"/>
</dbReference>
<dbReference type="InterPro" id="IPR005467">
    <property type="entry name" value="His_kinase_dom"/>
</dbReference>
<dbReference type="SMART" id="SM00388">
    <property type="entry name" value="HisKA"/>
    <property type="match status" value="1"/>
</dbReference>
<feature type="coiled-coil region" evidence="10">
    <location>
        <begin position="270"/>
        <end position="297"/>
    </location>
</feature>
<dbReference type="Gene3D" id="6.10.340.10">
    <property type="match status" value="1"/>
</dbReference>
<dbReference type="SMART" id="SM00387">
    <property type="entry name" value="HATPase_c"/>
    <property type="match status" value="1"/>
</dbReference>
<accession>A0ABS5ALT2</accession>
<evidence type="ECO:0000313" key="14">
    <source>
        <dbReference type="EMBL" id="MBP2477396.1"/>
    </source>
</evidence>
<keyword evidence="6 11" id="KW-0812">Transmembrane</keyword>
<dbReference type="Gene3D" id="3.30.565.10">
    <property type="entry name" value="Histidine kinase-like ATPase, C-terminal domain"/>
    <property type="match status" value="1"/>
</dbReference>
<gene>
    <name evidence="14" type="ORF">JOF53_006268</name>
</gene>
<dbReference type="Pfam" id="PF00672">
    <property type="entry name" value="HAMP"/>
    <property type="match status" value="1"/>
</dbReference>
<sequence>MEESTVEGKVRWSLRRRLAVAFGVAGAVLAVGLLAGVLAAARLFSASSDVVDDVSPARIRSAMLGQVYGDQQLAVRDYVLSGTENRRERYQTERSEEFTNLTRLRELLVTRPELLSKVDDVERAARTWQRELAEPAVDTVRAKGPNGELLGGLDYTEPRFVALQDSLRKLDTAIGAQRLASRSAMERALWTLTALGIGFVVFALGCAVALWVALRRWVTAPLRALGGETTRVAQGELGSRVSSDGPEEIVLLAADIEAMRVQMFTALMTAVRVQETLREQTQQLAESTEDLRRSNAELEQFAYVASHDLQEPLRKVASFCQMLQRRYGGQLDERADQYIEFAVDGAKRMQQLINDMLAFSRVGRTTGSFTEVDLNEVLGRALKALTAAREETGAVVEADELPRVHGNATLLAQVLQNLVGNAIKFRAEATPHIRLTVTRQDEEWLFRCQDNGIGIEPQYAEKVFVMFQRLHPKEDYTGTGIGLALCRKIIEHHGGRISLDTSVTVGTTVCWTLPVATEETE</sequence>
<dbReference type="PRINTS" id="PR00344">
    <property type="entry name" value="BCTRLSENSOR"/>
</dbReference>
<dbReference type="InterPro" id="IPR052162">
    <property type="entry name" value="Sensor_kinase/Photoreceptor"/>
</dbReference>
<evidence type="ECO:0000256" key="8">
    <source>
        <dbReference type="ARBA" id="ARBA00022989"/>
    </source>
</evidence>
<keyword evidence="15" id="KW-1185">Reference proteome</keyword>
<feature type="domain" description="Histidine kinase" evidence="12">
    <location>
        <begin position="304"/>
        <end position="517"/>
    </location>
</feature>
<keyword evidence="11" id="KW-0472">Membrane</keyword>
<dbReference type="PANTHER" id="PTHR43304">
    <property type="entry name" value="PHYTOCHROME-LIKE PROTEIN CPH1"/>
    <property type="match status" value="1"/>
</dbReference>
<comment type="catalytic activity">
    <reaction evidence="1">
        <text>ATP + protein L-histidine = ADP + protein N-phospho-L-histidine.</text>
        <dbReference type="EC" id="2.7.13.3"/>
    </reaction>
</comment>
<keyword evidence="9" id="KW-0902">Two-component regulatory system</keyword>
<comment type="subcellular location">
    <subcellularLocation>
        <location evidence="2">Cell membrane</location>
    </subcellularLocation>
</comment>
<feature type="domain" description="HAMP" evidence="13">
    <location>
        <begin position="216"/>
        <end position="268"/>
    </location>
</feature>
<dbReference type="PROSITE" id="PS50885">
    <property type="entry name" value="HAMP"/>
    <property type="match status" value="1"/>
</dbReference>
<feature type="transmembrane region" description="Helical" evidence="11">
    <location>
        <begin position="188"/>
        <end position="214"/>
    </location>
</feature>
<dbReference type="InterPro" id="IPR036890">
    <property type="entry name" value="HATPase_C_sf"/>
</dbReference>
<evidence type="ECO:0000256" key="11">
    <source>
        <dbReference type="SAM" id="Phobius"/>
    </source>
</evidence>
<evidence type="ECO:0000313" key="15">
    <source>
        <dbReference type="Proteomes" id="UP001519363"/>
    </source>
</evidence>
<dbReference type="GO" id="GO:0016301">
    <property type="term" value="F:kinase activity"/>
    <property type="evidence" value="ECO:0007669"/>
    <property type="project" value="UniProtKB-KW"/>
</dbReference>
<evidence type="ECO:0000256" key="5">
    <source>
        <dbReference type="ARBA" id="ARBA00022679"/>
    </source>
</evidence>
<evidence type="ECO:0000259" key="13">
    <source>
        <dbReference type="PROSITE" id="PS50885"/>
    </source>
</evidence>
<dbReference type="InterPro" id="IPR004358">
    <property type="entry name" value="Sig_transdc_His_kin-like_C"/>
</dbReference>
<keyword evidence="4" id="KW-0597">Phosphoprotein</keyword>